<dbReference type="AlphaFoldDB" id="A0AAV2YHG2"/>
<keyword evidence="15" id="KW-1185">Reference proteome</keyword>
<dbReference type="GO" id="GO:0005737">
    <property type="term" value="C:cytoplasm"/>
    <property type="evidence" value="ECO:0007669"/>
    <property type="project" value="UniProtKB-SubCell"/>
</dbReference>
<dbReference type="GO" id="GO:0034727">
    <property type="term" value="P:piecemeal microautophagy of the nucleus"/>
    <property type="evidence" value="ECO:0007669"/>
    <property type="project" value="TreeGrafter"/>
</dbReference>
<evidence type="ECO:0000256" key="2">
    <source>
        <dbReference type="ARBA" id="ARBA00010958"/>
    </source>
</evidence>
<comment type="subcellular location">
    <subcellularLocation>
        <location evidence="1 11">Cytoplasm</location>
    </subcellularLocation>
</comment>
<dbReference type="InterPro" id="IPR038765">
    <property type="entry name" value="Papain-like_cys_pep_sf"/>
</dbReference>
<keyword evidence="5 11" id="KW-0645">Protease</keyword>
<reference evidence="14" key="2">
    <citation type="journal article" date="2023" name="Microbiol Resour">
        <title>Decontamination and Annotation of the Draft Genome Sequence of the Oomycete Lagenidium giganteum ARSEF 373.</title>
        <authorList>
            <person name="Morgan W.R."/>
            <person name="Tartar A."/>
        </authorList>
    </citation>
    <scope>NUCLEOTIDE SEQUENCE</scope>
    <source>
        <strain evidence="14">ARSEF 373</strain>
    </source>
</reference>
<comment type="caution">
    <text evidence="14">The sequence shown here is derived from an EMBL/GenBank/DDBJ whole genome shotgun (WGS) entry which is preliminary data.</text>
</comment>
<dbReference type="EMBL" id="DAKRPA010000307">
    <property type="protein sequence ID" value="DAZ93571.1"/>
    <property type="molecule type" value="Genomic_DNA"/>
</dbReference>
<evidence type="ECO:0000256" key="10">
    <source>
        <dbReference type="ARBA" id="ARBA00029362"/>
    </source>
</evidence>
<dbReference type="GO" id="GO:0019786">
    <property type="term" value="F:protein-phosphatidylethanolamide deconjugating activity"/>
    <property type="evidence" value="ECO:0007669"/>
    <property type="project" value="InterPro"/>
</dbReference>
<dbReference type="GO" id="GO:0000423">
    <property type="term" value="P:mitophagy"/>
    <property type="evidence" value="ECO:0007669"/>
    <property type="project" value="TreeGrafter"/>
</dbReference>
<evidence type="ECO:0000256" key="5">
    <source>
        <dbReference type="ARBA" id="ARBA00022670"/>
    </source>
</evidence>
<dbReference type="PANTHER" id="PTHR22624:SF49">
    <property type="entry name" value="CYSTEINE PROTEASE"/>
    <property type="match status" value="1"/>
</dbReference>
<evidence type="ECO:0000256" key="12">
    <source>
        <dbReference type="SAM" id="MobiDB-lite"/>
    </source>
</evidence>
<keyword evidence="9 11" id="KW-0072">Autophagy</keyword>
<dbReference type="GO" id="GO:0016485">
    <property type="term" value="P:protein processing"/>
    <property type="evidence" value="ECO:0007669"/>
    <property type="project" value="TreeGrafter"/>
</dbReference>
<dbReference type="InterPro" id="IPR046792">
    <property type="entry name" value="Peptidase_C54_cat"/>
</dbReference>
<feature type="compositionally biased region" description="Low complexity" evidence="12">
    <location>
        <begin position="52"/>
        <end position="65"/>
    </location>
</feature>
<dbReference type="SUPFAM" id="SSF54001">
    <property type="entry name" value="Cysteine proteinases"/>
    <property type="match status" value="1"/>
</dbReference>
<evidence type="ECO:0000256" key="7">
    <source>
        <dbReference type="ARBA" id="ARBA00022807"/>
    </source>
</evidence>
<feature type="region of interest" description="Disordered" evidence="12">
    <location>
        <begin position="1"/>
        <end position="82"/>
    </location>
</feature>
<gene>
    <name evidence="14" type="ORF">N0F65_009811</name>
</gene>
<dbReference type="Proteomes" id="UP001146120">
    <property type="component" value="Unassembled WGS sequence"/>
</dbReference>
<keyword evidence="6 11" id="KW-0378">Hydrolase</keyword>
<dbReference type="GO" id="GO:0000045">
    <property type="term" value="P:autophagosome assembly"/>
    <property type="evidence" value="ECO:0007669"/>
    <property type="project" value="TreeGrafter"/>
</dbReference>
<comment type="function">
    <text evidence="11">Cysteine protease that plays a key role in autophagy by mediating both proteolytic activation and delipidation of ATG8 family proteins.</text>
</comment>
<dbReference type="GO" id="GO:0015031">
    <property type="term" value="P:protein transport"/>
    <property type="evidence" value="ECO:0007669"/>
    <property type="project" value="UniProtKB-KW"/>
</dbReference>
<keyword evidence="7" id="KW-0788">Thiol protease</keyword>
<feature type="region of interest" description="Disordered" evidence="12">
    <location>
        <begin position="333"/>
        <end position="353"/>
    </location>
</feature>
<evidence type="ECO:0000256" key="8">
    <source>
        <dbReference type="ARBA" id="ARBA00022927"/>
    </source>
</evidence>
<keyword evidence="3" id="KW-0813">Transport</keyword>
<comment type="catalytic activity">
    <reaction evidence="10">
        <text>[protein]-C-terminal L-amino acid-glycyl-phosphatidylethanolamide + H2O = [protein]-C-terminal L-amino acid-glycine + a 1,2-diacyl-sn-glycero-3-phosphoethanolamine</text>
        <dbReference type="Rhea" id="RHEA:67548"/>
        <dbReference type="Rhea" id="RHEA-COMP:17323"/>
        <dbReference type="Rhea" id="RHEA-COMP:17324"/>
        <dbReference type="ChEBI" id="CHEBI:15377"/>
        <dbReference type="ChEBI" id="CHEBI:64612"/>
        <dbReference type="ChEBI" id="CHEBI:172940"/>
        <dbReference type="ChEBI" id="CHEBI:172941"/>
    </reaction>
    <physiologicalReaction direction="left-to-right" evidence="10">
        <dbReference type="Rhea" id="RHEA:67549"/>
    </physiologicalReaction>
</comment>
<dbReference type="PANTHER" id="PTHR22624">
    <property type="entry name" value="CYSTEINE PROTEASE ATG4"/>
    <property type="match status" value="1"/>
</dbReference>
<evidence type="ECO:0000256" key="6">
    <source>
        <dbReference type="ARBA" id="ARBA00022801"/>
    </source>
</evidence>
<dbReference type="EC" id="3.4.22.-" evidence="11"/>
<dbReference type="Pfam" id="PF03416">
    <property type="entry name" value="Peptidase_C54"/>
    <property type="match status" value="1"/>
</dbReference>
<evidence type="ECO:0000256" key="11">
    <source>
        <dbReference type="RuleBase" id="RU363115"/>
    </source>
</evidence>
<name>A0AAV2YHG2_9STRA</name>
<evidence type="ECO:0000256" key="4">
    <source>
        <dbReference type="ARBA" id="ARBA00022490"/>
    </source>
</evidence>
<evidence type="ECO:0000256" key="1">
    <source>
        <dbReference type="ARBA" id="ARBA00004496"/>
    </source>
</evidence>
<proteinExistence type="inferred from homology"/>
<reference evidence="14" key="1">
    <citation type="submission" date="2022-11" db="EMBL/GenBank/DDBJ databases">
        <authorList>
            <person name="Morgan W.R."/>
            <person name="Tartar A."/>
        </authorList>
    </citation>
    <scope>NUCLEOTIDE SEQUENCE</scope>
    <source>
        <strain evidence="14">ARSEF 373</strain>
    </source>
</reference>
<comment type="similarity">
    <text evidence="2 11">Belongs to the peptidase C54 family.</text>
</comment>
<feature type="domain" description="Peptidase C54 catalytic" evidence="13">
    <location>
        <begin position="177"/>
        <end position="489"/>
    </location>
</feature>
<organism evidence="14 15">
    <name type="scientific">Lagenidium giganteum</name>
    <dbReference type="NCBI Taxonomy" id="4803"/>
    <lineage>
        <taxon>Eukaryota</taxon>
        <taxon>Sar</taxon>
        <taxon>Stramenopiles</taxon>
        <taxon>Oomycota</taxon>
        <taxon>Peronosporomycetes</taxon>
        <taxon>Pythiales</taxon>
        <taxon>Pythiaceae</taxon>
    </lineage>
</organism>
<evidence type="ECO:0000256" key="9">
    <source>
        <dbReference type="ARBA" id="ARBA00023006"/>
    </source>
</evidence>
<accession>A0AAV2YHG2</accession>
<evidence type="ECO:0000313" key="14">
    <source>
        <dbReference type="EMBL" id="DAZ93571.1"/>
    </source>
</evidence>
<keyword evidence="8 11" id="KW-0653">Protein transport</keyword>
<evidence type="ECO:0000313" key="15">
    <source>
        <dbReference type="Proteomes" id="UP001146120"/>
    </source>
</evidence>
<feature type="compositionally biased region" description="Basic residues" evidence="12">
    <location>
        <begin position="9"/>
        <end position="19"/>
    </location>
</feature>
<protein>
    <recommendedName>
        <fullName evidence="11">Cysteine protease</fullName>
        <ecNumber evidence="11">3.4.22.-</ecNumber>
    </recommendedName>
</protein>
<evidence type="ECO:0000256" key="3">
    <source>
        <dbReference type="ARBA" id="ARBA00022448"/>
    </source>
</evidence>
<dbReference type="GO" id="GO:0004197">
    <property type="term" value="F:cysteine-type endopeptidase activity"/>
    <property type="evidence" value="ECO:0007669"/>
    <property type="project" value="TreeGrafter"/>
</dbReference>
<dbReference type="InterPro" id="IPR005078">
    <property type="entry name" value="Peptidase_C54"/>
</dbReference>
<dbReference type="GO" id="GO:0035973">
    <property type="term" value="P:aggrephagy"/>
    <property type="evidence" value="ECO:0007669"/>
    <property type="project" value="TreeGrafter"/>
</dbReference>
<sequence length="541" mass="59914">MARSSVPARLKKHQRRSRGQGRAGQGTTGPSEERDEEARRSRTQAKPSQAKPTQTNPTTQPQPRRLPTDKQPQLAEAPSAASEDVAVFVCPAGATTTARAASAPDAASEDAQAAPAWAWDDLARSLAWRVLSSDFASRMSQFAHGISAVDLSDPSLLQSAPLWLLGRQYDHESGADAYRQHFETLLWFTYRGDFEQLTPYTYTSDAGWGCMLRSAQMMLGHALQRRLLGPDWRLPVLNSEPLPAAYTAMLRWFVDSPSPECIYSLHNMVKLGMKYDMLPGEWYGPTTAAQVMRDLVNTHRRERGGALTMYVPQEGVVYSDDVHKLCVSHLEDGGGEAAGQQAKTATSSETSPAFFDPLLHPPAEGDPTKEWATALLILMPLRLGLDQLNEAYIPALQKIFEFPQTLGIIGGKKGHSVYYVGTHENRLHLLDPHQVQPTPELNASFPTATHVRTVHSVRPLMMNIETIDPSMALGFLCENRQQYSDFCDRVRRLQEETGMCPFSVADRRPDYDVMDEMCLSDASAGHESAAEASDDEDYVLI</sequence>
<keyword evidence="4 11" id="KW-0963">Cytoplasm</keyword>
<evidence type="ECO:0000259" key="13">
    <source>
        <dbReference type="Pfam" id="PF03416"/>
    </source>
</evidence>